<evidence type="ECO:0000256" key="4">
    <source>
        <dbReference type="ARBA" id="ARBA00023204"/>
    </source>
</evidence>
<dbReference type="PROSITE" id="PS00058">
    <property type="entry name" value="DNA_MISMATCH_REPAIR_1"/>
    <property type="match status" value="1"/>
</dbReference>
<feature type="transmembrane region" description="Helical" evidence="6">
    <location>
        <begin position="6"/>
        <end position="23"/>
    </location>
</feature>
<evidence type="ECO:0000256" key="6">
    <source>
        <dbReference type="SAM" id="Phobius"/>
    </source>
</evidence>
<dbReference type="SMART" id="SM01340">
    <property type="entry name" value="DNA_mis_repair"/>
    <property type="match status" value="1"/>
</dbReference>
<reference evidence="9 10" key="1">
    <citation type="submission" date="2021-05" db="EMBL/GenBank/DDBJ databases">
        <title>Ecology and evolution of chlamydial symbionts of arthropods.</title>
        <authorList>
            <person name="Halter T."/>
            <person name="Sixt B.S."/>
            <person name="Toenshoff E.R."/>
            <person name="Koestlbacher S."/>
            <person name="Schulz F."/>
            <person name="Kostanjsek R."/>
            <person name="Collingro A."/>
            <person name="Hendrickx F."/>
            <person name="Horn M."/>
        </authorList>
    </citation>
    <scope>NUCLEOTIDE SEQUENCE [LARGE SCALE GENOMIC DNA]</scope>
    <source>
        <strain evidence="9 10">15C</strain>
    </source>
</reference>
<keyword evidence="4 5" id="KW-0234">DNA repair</keyword>
<feature type="domain" description="MutL C-terminal dimerisation" evidence="7">
    <location>
        <begin position="418"/>
        <end position="543"/>
    </location>
</feature>
<feature type="domain" description="DNA mismatch repair protein S5" evidence="8">
    <location>
        <begin position="232"/>
        <end position="350"/>
    </location>
</feature>
<evidence type="ECO:0000313" key="9">
    <source>
        <dbReference type="EMBL" id="QZA59390.1"/>
    </source>
</evidence>
<dbReference type="Gene3D" id="3.30.1370.100">
    <property type="entry name" value="MutL, C-terminal domain, regulatory subdomain"/>
    <property type="match status" value="1"/>
</dbReference>
<dbReference type="Pfam" id="PF13589">
    <property type="entry name" value="HATPase_c_3"/>
    <property type="match status" value="1"/>
</dbReference>
<name>A0ABX8Z201_9BACT</name>
<evidence type="ECO:0000313" key="10">
    <source>
        <dbReference type="Proteomes" id="UP000822862"/>
    </source>
</evidence>
<evidence type="ECO:0000259" key="7">
    <source>
        <dbReference type="SMART" id="SM00853"/>
    </source>
</evidence>
<evidence type="ECO:0000256" key="1">
    <source>
        <dbReference type="ARBA" id="ARBA00006082"/>
    </source>
</evidence>
<organism evidence="9 10">
    <name type="scientific">Candidatus Rhabdochlamydia porcellionis</name>
    <dbReference type="NCBI Taxonomy" id="225148"/>
    <lineage>
        <taxon>Bacteria</taxon>
        <taxon>Pseudomonadati</taxon>
        <taxon>Chlamydiota</taxon>
        <taxon>Chlamydiia</taxon>
        <taxon>Parachlamydiales</taxon>
        <taxon>Candidatus Rhabdochlamydiaceae</taxon>
        <taxon>Candidatus Rhabdochlamydia</taxon>
    </lineage>
</organism>
<keyword evidence="6" id="KW-0472">Membrane</keyword>
<dbReference type="Gene3D" id="3.30.230.10">
    <property type="match status" value="1"/>
</dbReference>
<dbReference type="CDD" id="cd16926">
    <property type="entry name" value="HATPase_MutL-MLH-PMS-like"/>
    <property type="match status" value="1"/>
</dbReference>
<dbReference type="SUPFAM" id="SSF118116">
    <property type="entry name" value="DNA mismatch repair protein MutL"/>
    <property type="match status" value="1"/>
</dbReference>
<dbReference type="CDD" id="cd00782">
    <property type="entry name" value="MutL_Trans"/>
    <property type="match status" value="1"/>
</dbReference>
<dbReference type="InterPro" id="IPR036890">
    <property type="entry name" value="HATPase_C_sf"/>
</dbReference>
<dbReference type="InterPro" id="IPR013507">
    <property type="entry name" value="DNA_mismatch_S5_2-like"/>
</dbReference>
<dbReference type="InterPro" id="IPR020568">
    <property type="entry name" value="Ribosomal_Su5_D2-typ_SF"/>
</dbReference>
<comment type="similarity">
    <text evidence="1 5">Belongs to the DNA mismatch repair MutL/HexB family.</text>
</comment>
<dbReference type="InterPro" id="IPR042121">
    <property type="entry name" value="MutL_C_regsub"/>
</dbReference>
<dbReference type="NCBIfam" id="TIGR00585">
    <property type="entry name" value="mutl"/>
    <property type="match status" value="1"/>
</dbReference>
<dbReference type="SMART" id="SM00853">
    <property type="entry name" value="MutL_C"/>
    <property type="match status" value="1"/>
</dbReference>
<keyword evidence="6" id="KW-0812">Transmembrane</keyword>
<dbReference type="InterPro" id="IPR037198">
    <property type="entry name" value="MutL_C_sf"/>
</dbReference>
<dbReference type="Pfam" id="PF08676">
    <property type="entry name" value="MutL_C"/>
    <property type="match status" value="1"/>
</dbReference>
<gene>
    <name evidence="5" type="primary">mutL</name>
    <name evidence="9" type="ORF">RHAB15C_0001276</name>
</gene>
<dbReference type="Gene3D" id="3.30.565.10">
    <property type="entry name" value="Histidine kinase-like ATPase, C-terminal domain"/>
    <property type="match status" value="1"/>
</dbReference>
<dbReference type="HAMAP" id="MF_00149">
    <property type="entry name" value="DNA_mis_repair"/>
    <property type="match status" value="1"/>
</dbReference>
<dbReference type="SUPFAM" id="SSF55874">
    <property type="entry name" value="ATPase domain of HSP90 chaperone/DNA topoisomerase II/histidine kinase"/>
    <property type="match status" value="1"/>
</dbReference>
<evidence type="ECO:0000256" key="5">
    <source>
        <dbReference type="HAMAP-Rule" id="MF_00149"/>
    </source>
</evidence>
<dbReference type="InterPro" id="IPR014790">
    <property type="entry name" value="MutL_C"/>
</dbReference>
<dbReference type="InterPro" id="IPR038973">
    <property type="entry name" value="MutL/Mlh/Pms-like"/>
</dbReference>
<dbReference type="Pfam" id="PF01119">
    <property type="entry name" value="DNA_mis_repair"/>
    <property type="match status" value="1"/>
</dbReference>
<evidence type="ECO:0000256" key="2">
    <source>
        <dbReference type="ARBA" id="ARBA00021975"/>
    </source>
</evidence>
<evidence type="ECO:0000256" key="3">
    <source>
        <dbReference type="ARBA" id="ARBA00022763"/>
    </source>
</evidence>
<dbReference type="InterPro" id="IPR020667">
    <property type="entry name" value="DNA_mismatch_repair_MutL"/>
</dbReference>
<dbReference type="Gene3D" id="3.30.1540.20">
    <property type="entry name" value="MutL, C-terminal domain, dimerisation subdomain"/>
    <property type="match status" value="1"/>
</dbReference>
<dbReference type="PANTHER" id="PTHR10073">
    <property type="entry name" value="DNA MISMATCH REPAIR PROTEIN MLH, PMS, MUTL"/>
    <property type="match status" value="1"/>
</dbReference>
<dbReference type="InterPro" id="IPR014721">
    <property type="entry name" value="Ribsml_uS5_D2-typ_fold_subgr"/>
</dbReference>
<accession>A0ABX8Z201</accession>
<sequence length="585" mass="66638">MLFYVLFFYYLLIYPYHFFRSYMKIRTLDEQTINQIAAGEVIENPASVVKELVENAVDAGASQIKVEIFSGGFQSIIVSDNGSGMSQEDALLCFTRHATSKIQKVEDLSYLSTMGFRGEALSSIAAISKVTLTTSYELVGLKLEVEAGRVLSIDPAPRLKGSSIEVRSLFYNVPARKKFQKSVSASSAEITKLMTFLSLAYPEIGLSLWHQDKRVFDFCASENRQEEMLARAKTLLSDDFVEDIHVIAHKQENYEVMGFVASPLRVRVNRSGQYLFVNRRVVVCPSFSYAVRDAFSTRIEKDRHPLFVLHCTMASHLIDVNVHPQKKEIRLKEEKYTKNLIRLAVERALEQRSRNQPSVSMSISSEHQESSFWRKEPFAHVLYDSLPKFKQESFIENTLEVIGLFSHYLFLHPQSTLLKIVEAKKAIAMIGVDLYAAESKILFDEMLKNQEPKGSQTLLLPDTVVFSKAEGEGILCILNELHQLGLKVYPIGEAAFLIEAIPEFMKQDQVRDLILECLQGSKEQGNRKYAAILCRWVRKNKQPFSQDKALRLVKQLLCLPDPLFCPLGKRIISCITQVQIDDWFK</sequence>
<keyword evidence="3 5" id="KW-0227">DNA damage</keyword>
<proteinExistence type="inferred from homology"/>
<protein>
    <recommendedName>
        <fullName evidence="2 5">DNA mismatch repair protein MutL</fullName>
    </recommendedName>
</protein>
<dbReference type="PANTHER" id="PTHR10073:SF12">
    <property type="entry name" value="DNA MISMATCH REPAIR PROTEIN MLH1"/>
    <property type="match status" value="1"/>
</dbReference>
<dbReference type="InterPro" id="IPR042120">
    <property type="entry name" value="MutL_C_dimsub"/>
</dbReference>
<dbReference type="EMBL" id="CP075585">
    <property type="protein sequence ID" value="QZA59390.1"/>
    <property type="molecule type" value="Genomic_DNA"/>
</dbReference>
<dbReference type="InterPro" id="IPR014762">
    <property type="entry name" value="DNA_mismatch_repair_CS"/>
</dbReference>
<dbReference type="InterPro" id="IPR002099">
    <property type="entry name" value="MutL/Mlh/PMS"/>
</dbReference>
<keyword evidence="6" id="KW-1133">Transmembrane helix</keyword>
<dbReference type="Proteomes" id="UP000822862">
    <property type="component" value="Chromosome"/>
</dbReference>
<comment type="function">
    <text evidence="5">This protein is involved in the repair of mismatches in DNA. It is required for dam-dependent methyl-directed DNA mismatch repair. May act as a 'molecular matchmaker', a protein that promotes the formation of a stable complex between two or more DNA-binding proteins in an ATP-dependent manner without itself being part of a final effector complex.</text>
</comment>
<dbReference type="SUPFAM" id="SSF54211">
    <property type="entry name" value="Ribosomal protein S5 domain 2-like"/>
    <property type="match status" value="1"/>
</dbReference>
<evidence type="ECO:0000259" key="8">
    <source>
        <dbReference type="SMART" id="SM01340"/>
    </source>
</evidence>
<keyword evidence="10" id="KW-1185">Reference proteome</keyword>